<evidence type="ECO:0000256" key="6">
    <source>
        <dbReference type="PROSITE-ProRule" id="PRU00169"/>
    </source>
</evidence>
<dbReference type="Gene3D" id="3.40.50.2300">
    <property type="match status" value="1"/>
</dbReference>
<keyword evidence="2" id="KW-0902">Two-component regulatory system</keyword>
<dbReference type="GO" id="GO:0000156">
    <property type="term" value="F:phosphorelay response regulator activity"/>
    <property type="evidence" value="ECO:0007669"/>
    <property type="project" value="TreeGrafter"/>
</dbReference>
<dbReference type="GO" id="GO:0000976">
    <property type="term" value="F:transcription cis-regulatory region binding"/>
    <property type="evidence" value="ECO:0007669"/>
    <property type="project" value="TreeGrafter"/>
</dbReference>
<comment type="caution">
    <text evidence="11">The sequence shown here is derived from an EMBL/GenBank/DDBJ whole genome shotgun (WGS) entry which is preliminary data.</text>
</comment>
<reference evidence="11 12" key="1">
    <citation type="submission" date="2019-09" db="EMBL/GenBank/DDBJ databases">
        <title>Parvibaculum sedimenti sp. nov., isolated from sediment.</title>
        <authorList>
            <person name="Wang Y."/>
        </authorList>
    </citation>
    <scope>NUCLEOTIDE SEQUENCE [LARGE SCALE GENOMIC DNA]</scope>
    <source>
        <strain evidence="11 12">HXT-9</strain>
    </source>
</reference>
<dbReference type="Gene3D" id="6.10.250.690">
    <property type="match status" value="1"/>
</dbReference>
<evidence type="ECO:0000259" key="9">
    <source>
        <dbReference type="PROSITE" id="PS50110"/>
    </source>
</evidence>
<keyword evidence="12" id="KW-1185">Reference proteome</keyword>
<dbReference type="GO" id="GO:0006355">
    <property type="term" value="P:regulation of DNA-templated transcription"/>
    <property type="evidence" value="ECO:0007669"/>
    <property type="project" value="InterPro"/>
</dbReference>
<name>A0A6N6VD08_9HYPH</name>
<dbReference type="GO" id="GO:0032993">
    <property type="term" value="C:protein-DNA complex"/>
    <property type="evidence" value="ECO:0007669"/>
    <property type="project" value="TreeGrafter"/>
</dbReference>
<feature type="region of interest" description="Disordered" evidence="8">
    <location>
        <begin position="137"/>
        <end position="159"/>
    </location>
</feature>
<dbReference type="Pfam" id="PF00486">
    <property type="entry name" value="Trans_reg_C"/>
    <property type="match status" value="1"/>
</dbReference>
<dbReference type="CDD" id="cd00383">
    <property type="entry name" value="trans_reg_C"/>
    <property type="match status" value="1"/>
</dbReference>
<dbReference type="PANTHER" id="PTHR48111:SF4">
    <property type="entry name" value="DNA-BINDING DUAL TRANSCRIPTIONAL REGULATOR OMPR"/>
    <property type="match status" value="1"/>
</dbReference>
<evidence type="ECO:0000256" key="8">
    <source>
        <dbReference type="SAM" id="MobiDB-lite"/>
    </source>
</evidence>
<feature type="DNA-binding region" description="OmpR/PhoB-type" evidence="7">
    <location>
        <begin position="148"/>
        <end position="252"/>
    </location>
</feature>
<evidence type="ECO:0000313" key="11">
    <source>
        <dbReference type="EMBL" id="KAB7738605.1"/>
    </source>
</evidence>
<dbReference type="InterPro" id="IPR001789">
    <property type="entry name" value="Sig_transdc_resp-reg_receiver"/>
</dbReference>
<accession>A0A6N6VD08</accession>
<gene>
    <name evidence="11" type="ORF">F2P47_16480</name>
</gene>
<feature type="domain" description="OmpR/PhoB-type" evidence="10">
    <location>
        <begin position="148"/>
        <end position="252"/>
    </location>
</feature>
<dbReference type="InterPro" id="IPR011006">
    <property type="entry name" value="CheY-like_superfamily"/>
</dbReference>
<dbReference type="SMART" id="SM00448">
    <property type="entry name" value="REC"/>
    <property type="match status" value="1"/>
</dbReference>
<dbReference type="InterPro" id="IPR036388">
    <property type="entry name" value="WH-like_DNA-bd_sf"/>
</dbReference>
<dbReference type="PROSITE" id="PS50110">
    <property type="entry name" value="RESPONSE_REGULATORY"/>
    <property type="match status" value="1"/>
</dbReference>
<keyword evidence="5" id="KW-0804">Transcription</keyword>
<dbReference type="Pfam" id="PF00072">
    <property type="entry name" value="Response_reg"/>
    <property type="match status" value="1"/>
</dbReference>
<organism evidence="11 12">
    <name type="scientific">Parvibaculum sedimenti</name>
    <dbReference type="NCBI Taxonomy" id="2608632"/>
    <lineage>
        <taxon>Bacteria</taxon>
        <taxon>Pseudomonadati</taxon>
        <taxon>Pseudomonadota</taxon>
        <taxon>Alphaproteobacteria</taxon>
        <taxon>Hyphomicrobiales</taxon>
        <taxon>Parvibaculaceae</taxon>
        <taxon>Parvibaculum</taxon>
    </lineage>
</organism>
<dbReference type="GO" id="GO:0005829">
    <property type="term" value="C:cytosol"/>
    <property type="evidence" value="ECO:0007669"/>
    <property type="project" value="TreeGrafter"/>
</dbReference>
<dbReference type="RefSeq" id="WP_152217482.1">
    <property type="nucleotide sequence ID" value="NZ_WESC01000019.1"/>
</dbReference>
<dbReference type="SMART" id="SM00862">
    <property type="entry name" value="Trans_reg_C"/>
    <property type="match status" value="1"/>
</dbReference>
<dbReference type="InterPro" id="IPR016032">
    <property type="entry name" value="Sig_transdc_resp-reg_C-effctor"/>
</dbReference>
<dbReference type="SUPFAM" id="SSF52172">
    <property type="entry name" value="CheY-like"/>
    <property type="match status" value="1"/>
</dbReference>
<dbReference type="InterPro" id="IPR001867">
    <property type="entry name" value="OmpR/PhoB-type_DNA-bd"/>
</dbReference>
<dbReference type="SUPFAM" id="SSF46894">
    <property type="entry name" value="C-terminal effector domain of the bipartite response regulators"/>
    <property type="match status" value="1"/>
</dbReference>
<dbReference type="Proteomes" id="UP000468901">
    <property type="component" value="Unassembled WGS sequence"/>
</dbReference>
<dbReference type="PANTHER" id="PTHR48111">
    <property type="entry name" value="REGULATOR OF RPOS"/>
    <property type="match status" value="1"/>
</dbReference>
<evidence type="ECO:0000256" key="7">
    <source>
        <dbReference type="PROSITE-ProRule" id="PRU01091"/>
    </source>
</evidence>
<evidence type="ECO:0000256" key="1">
    <source>
        <dbReference type="ARBA" id="ARBA00022553"/>
    </source>
</evidence>
<dbReference type="EMBL" id="WESC01000019">
    <property type="protein sequence ID" value="KAB7738605.1"/>
    <property type="molecule type" value="Genomic_DNA"/>
</dbReference>
<keyword evidence="1 6" id="KW-0597">Phosphoprotein</keyword>
<dbReference type="InterPro" id="IPR039420">
    <property type="entry name" value="WalR-like"/>
</dbReference>
<feature type="domain" description="Response regulatory" evidence="9">
    <location>
        <begin position="20"/>
        <end position="133"/>
    </location>
</feature>
<dbReference type="PROSITE" id="PS51755">
    <property type="entry name" value="OMPR_PHOB"/>
    <property type="match status" value="1"/>
</dbReference>
<evidence type="ECO:0000256" key="3">
    <source>
        <dbReference type="ARBA" id="ARBA00023015"/>
    </source>
</evidence>
<evidence type="ECO:0000259" key="10">
    <source>
        <dbReference type="PROSITE" id="PS51755"/>
    </source>
</evidence>
<dbReference type="AlphaFoldDB" id="A0A6N6VD08"/>
<keyword evidence="4 7" id="KW-0238">DNA-binding</keyword>
<evidence type="ECO:0000313" key="12">
    <source>
        <dbReference type="Proteomes" id="UP000468901"/>
    </source>
</evidence>
<evidence type="ECO:0000256" key="5">
    <source>
        <dbReference type="ARBA" id="ARBA00023163"/>
    </source>
</evidence>
<evidence type="ECO:0000256" key="4">
    <source>
        <dbReference type="ARBA" id="ARBA00023125"/>
    </source>
</evidence>
<dbReference type="Gene3D" id="1.10.10.10">
    <property type="entry name" value="Winged helix-like DNA-binding domain superfamily/Winged helix DNA-binding domain"/>
    <property type="match status" value="1"/>
</dbReference>
<evidence type="ECO:0000256" key="2">
    <source>
        <dbReference type="ARBA" id="ARBA00023012"/>
    </source>
</evidence>
<proteinExistence type="predicted"/>
<protein>
    <submittedName>
        <fullName evidence="11">Response regulator</fullName>
    </submittedName>
</protein>
<sequence length="257" mass="28887">MAPAMEADQTDETTGDSAVSLLLVDDDAEIRSEVREYLEAHGFEISEAPDTRSAKALFGSRHFNLVILDLWLGKENGFDFLRDIRQTHSTPCIMVTAHGEATDKVVGLELGADDYVVKPVNLRELLARIRALLRRSGRSGSEPQPAASPKPENGDNATSWRFDPVRRNLLSPEGELVPLTTAECDLLIELVAHEGRPQTREDLCRRVFNRQWQPYDRSLDSIVVKLRRKLEPNPDHPMVIKTIRGKGYLFTGFPSEQ</sequence>
<keyword evidence="3" id="KW-0805">Transcription regulation</keyword>
<feature type="modified residue" description="4-aspartylphosphate" evidence="6">
    <location>
        <position position="69"/>
    </location>
</feature>